<dbReference type="InterPro" id="IPR003439">
    <property type="entry name" value="ABC_transporter-like_ATP-bd"/>
</dbReference>
<evidence type="ECO:0000256" key="2">
    <source>
        <dbReference type="SAM" id="Phobius"/>
    </source>
</evidence>
<dbReference type="InterPro" id="IPR027417">
    <property type="entry name" value="P-loop_NTPase"/>
</dbReference>
<dbReference type="Pfam" id="PF00005">
    <property type="entry name" value="ABC_tran"/>
    <property type="match status" value="1"/>
</dbReference>
<feature type="domain" description="ABC transporter" evidence="3">
    <location>
        <begin position="49"/>
        <end position="280"/>
    </location>
</feature>
<keyword evidence="2" id="KW-0472">Membrane</keyword>
<dbReference type="AlphaFoldDB" id="A0A239KVR3"/>
<dbReference type="PROSITE" id="PS50893">
    <property type="entry name" value="ABC_TRANSPORTER_2"/>
    <property type="match status" value="1"/>
</dbReference>
<accession>A0A239KVR3</accession>
<keyword evidence="5" id="KW-1185">Reference proteome</keyword>
<dbReference type="InterPro" id="IPR017871">
    <property type="entry name" value="ABC_transporter-like_CS"/>
</dbReference>
<dbReference type="RefSeq" id="WP_242975264.1">
    <property type="nucleotide sequence ID" value="NZ_FZOJ01000056.1"/>
</dbReference>
<sequence length="280" mass="30133">MWVGVDAYLGIIIFAIITTTVITLSINNTASGIIDDYKTRFGSEVTISPDMQEVMKSGTSLIPRITAEQRKAFAQSEYIKEYKLTANAGVFGENIKAVDGGIGGGSGTTGMTGGGKSEFIDPTMQLLGNQFDDFQTGMRGITDNLITNATAVENIVLSMNISGVNDKNKKSHAYALLEKVGIDWEKADRKVLKLSGGEQQRVGIARALSHNPDIIIADEPTGNLDTETENAILDILIKLAQEEDKCVIIVTHSKKVSSAADEVWGIQKGMIQLVHGGNKQ</sequence>
<keyword evidence="2" id="KW-1133">Transmembrane helix</keyword>
<dbReference type="PROSITE" id="PS00211">
    <property type="entry name" value="ABC_TRANSPORTER_1"/>
    <property type="match status" value="1"/>
</dbReference>
<proteinExistence type="inferred from homology"/>
<comment type="similarity">
    <text evidence="1">Belongs to the ABC transporter superfamily.</text>
</comment>
<dbReference type="PANTHER" id="PTHR24220">
    <property type="entry name" value="IMPORT ATP-BINDING PROTEIN"/>
    <property type="match status" value="1"/>
</dbReference>
<dbReference type="SUPFAM" id="SSF52540">
    <property type="entry name" value="P-loop containing nucleoside triphosphate hydrolases"/>
    <property type="match status" value="1"/>
</dbReference>
<dbReference type="GO" id="GO:0005886">
    <property type="term" value="C:plasma membrane"/>
    <property type="evidence" value="ECO:0007669"/>
    <property type="project" value="TreeGrafter"/>
</dbReference>
<dbReference type="GO" id="GO:0022857">
    <property type="term" value="F:transmembrane transporter activity"/>
    <property type="evidence" value="ECO:0007669"/>
    <property type="project" value="TreeGrafter"/>
</dbReference>
<organism evidence="4 5">
    <name type="scientific">Anaerovirgula multivorans</name>
    <dbReference type="NCBI Taxonomy" id="312168"/>
    <lineage>
        <taxon>Bacteria</taxon>
        <taxon>Bacillati</taxon>
        <taxon>Bacillota</taxon>
        <taxon>Clostridia</taxon>
        <taxon>Peptostreptococcales</taxon>
        <taxon>Natronincolaceae</taxon>
        <taxon>Anaerovirgula</taxon>
    </lineage>
</organism>
<keyword evidence="2" id="KW-0812">Transmembrane</keyword>
<reference evidence="4 5" key="1">
    <citation type="submission" date="2017-06" db="EMBL/GenBank/DDBJ databases">
        <authorList>
            <person name="Kim H.J."/>
            <person name="Triplett B.A."/>
        </authorList>
    </citation>
    <scope>NUCLEOTIDE SEQUENCE [LARGE SCALE GENOMIC DNA]</scope>
    <source>
        <strain evidence="4 5">SCA</strain>
    </source>
</reference>
<dbReference type="GO" id="GO:0005524">
    <property type="term" value="F:ATP binding"/>
    <property type="evidence" value="ECO:0007669"/>
    <property type="project" value="InterPro"/>
</dbReference>
<dbReference type="InterPro" id="IPR015854">
    <property type="entry name" value="ABC_transpr_LolD-like"/>
</dbReference>
<dbReference type="Proteomes" id="UP000198304">
    <property type="component" value="Unassembled WGS sequence"/>
</dbReference>
<name>A0A239KVR3_9FIRM</name>
<evidence type="ECO:0000313" key="4">
    <source>
        <dbReference type="EMBL" id="SNT22446.1"/>
    </source>
</evidence>
<evidence type="ECO:0000313" key="5">
    <source>
        <dbReference type="Proteomes" id="UP000198304"/>
    </source>
</evidence>
<protein>
    <submittedName>
        <fullName evidence="4">ABC transporter</fullName>
    </submittedName>
</protein>
<evidence type="ECO:0000256" key="1">
    <source>
        <dbReference type="ARBA" id="ARBA00005417"/>
    </source>
</evidence>
<evidence type="ECO:0000259" key="3">
    <source>
        <dbReference type="PROSITE" id="PS50893"/>
    </source>
</evidence>
<gene>
    <name evidence="4" type="ORF">SAMN05446037_10569</name>
</gene>
<dbReference type="Gene3D" id="3.40.50.300">
    <property type="entry name" value="P-loop containing nucleotide triphosphate hydrolases"/>
    <property type="match status" value="1"/>
</dbReference>
<dbReference type="GO" id="GO:0016887">
    <property type="term" value="F:ATP hydrolysis activity"/>
    <property type="evidence" value="ECO:0007669"/>
    <property type="project" value="InterPro"/>
</dbReference>
<feature type="transmembrane region" description="Helical" evidence="2">
    <location>
        <begin position="7"/>
        <end position="26"/>
    </location>
</feature>
<dbReference type="EMBL" id="FZOJ01000056">
    <property type="protein sequence ID" value="SNT22446.1"/>
    <property type="molecule type" value="Genomic_DNA"/>
</dbReference>
<dbReference type="PANTHER" id="PTHR24220:SF689">
    <property type="entry name" value="LIPOPROTEIN-RELEASING SYSTEM ATP-BINDING PROTEIN LOLD"/>
    <property type="match status" value="1"/>
</dbReference>